<dbReference type="Gene3D" id="3.40.50.10190">
    <property type="entry name" value="BRCT domain"/>
    <property type="match status" value="1"/>
</dbReference>
<dbReference type="CDD" id="cd17751">
    <property type="entry name" value="BRCT_microcephalin_rpt3"/>
    <property type="match status" value="1"/>
</dbReference>
<protein>
    <submittedName>
        <fullName evidence="2">Microcephalin-like</fullName>
    </submittedName>
</protein>
<evidence type="ECO:0000313" key="1">
    <source>
        <dbReference type="Proteomes" id="UP000252040"/>
    </source>
</evidence>
<keyword evidence="1" id="KW-1185">Reference proteome</keyword>
<dbReference type="InParanoid" id="A0A341DCT3"/>
<gene>
    <name evidence="2" type="primary">LOC112415210</name>
</gene>
<proteinExistence type="predicted"/>
<dbReference type="KEGG" id="nasi:112415210"/>
<reference evidence="2" key="1">
    <citation type="submission" date="2025-08" db="UniProtKB">
        <authorList>
            <consortium name="RefSeq"/>
        </authorList>
    </citation>
    <scope>IDENTIFICATION</scope>
    <source>
        <tissue evidence="2">Meat</tissue>
    </source>
</reference>
<evidence type="ECO:0000313" key="2">
    <source>
        <dbReference type="RefSeq" id="XP_024623842.1"/>
    </source>
</evidence>
<dbReference type="Proteomes" id="UP000252040">
    <property type="component" value="Unplaced"/>
</dbReference>
<dbReference type="RefSeq" id="XP_024623842.1">
    <property type="nucleotide sequence ID" value="XM_024768074.1"/>
</dbReference>
<dbReference type="STRING" id="1706337.A0A341DCT3"/>
<dbReference type="GeneID" id="112415210"/>
<sequence length="74" mass="8184">MFITPASGPLRAKLGELVVLCGVWVTHIPRQASIFIGPVPRKKAATVTYLSERWTLDSVTQHKVFASENRPVLP</sequence>
<dbReference type="SUPFAM" id="SSF52113">
    <property type="entry name" value="BRCT domain"/>
    <property type="match status" value="1"/>
</dbReference>
<organism evidence="1 2">
    <name type="scientific">Neophocaena asiaeorientalis asiaeorientalis</name>
    <name type="common">Yangtze finless porpoise</name>
    <name type="synonym">Neophocaena phocaenoides subsp. asiaeorientalis</name>
    <dbReference type="NCBI Taxonomy" id="1706337"/>
    <lineage>
        <taxon>Eukaryota</taxon>
        <taxon>Metazoa</taxon>
        <taxon>Chordata</taxon>
        <taxon>Craniata</taxon>
        <taxon>Vertebrata</taxon>
        <taxon>Euteleostomi</taxon>
        <taxon>Mammalia</taxon>
        <taxon>Eutheria</taxon>
        <taxon>Laurasiatheria</taxon>
        <taxon>Artiodactyla</taxon>
        <taxon>Whippomorpha</taxon>
        <taxon>Cetacea</taxon>
        <taxon>Odontoceti</taxon>
        <taxon>Phocoenidae</taxon>
        <taxon>Neophocaena</taxon>
    </lineage>
</organism>
<dbReference type="InterPro" id="IPR036420">
    <property type="entry name" value="BRCT_dom_sf"/>
</dbReference>
<dbReference type="AlphaFoldDB" id="A0A341DCT3"/>
<accession>A0A341DCT3</accession>
<name>A0A341DCT3_NEOAA</name>